<evidence type="ECO:0000259" key="7">
    <source>
        <dbReference type="PROSITE" id="PS51918"/>
    </source>
</evidence>
<keyword evidence="6" id="KW-0411">Iron-sulfur</keyword>
<dbReference type="InterPro" id="IPR039661">
    <property type="entry name" value="ELP3"/>
</dbReference>
<dbReference type="InterPro" id="IPR006638">
    <property type="entry name" value="Elp3/MiaA/NifB-like_rSAM"/>
</dbReference>
<dbReference type="AlphaFoldDB" id="A0A7J4XP46"/>
<dbReference type="EMBL" id="VWMK01000001">
    <property type="protein sequence ID" value="KAA3770589.1"/>
    <property type="molecule type" value="Genomic_DNA"/>
</dbReference>
<keyword evidence="4" id="KW-0479">Metal-binding</keyword>
<dbReference type="InterPro" id="IPR032432">
    <property type="entry name" value="Radical_SAM_C"/>
</dbReference>
<dbReference type="SMART" id="SM00729">
    <property type="entry name" value="Elp3"/>
    <property type="match status" value="1"/>
</dbReference>
<proteinExistence type="predicted"/>
<dbReference type="Proteomes" id="UP000422221">
    <property type="component" value="Unassembled WGS sequence"/>
</dbReference>
<sequence length="319" mass="36894">MAQQFLYNEFPLFLKRYFPYKVQKISLNAGFTCPNRDGTKGQGGCTYCNNQTFNPEYCRTEKTIKVQLEEGKRFFAHKYPEMKYLAYFQAYTNTYAGLESLKRKYEEALSVDDVVGLVIGTRPDCMPDELLQYLENLNRQTFLLVEYGIETTCDETLKRINRGHTYADTVETVQRTAARGILTGGHVILGLPGESHNDMVSQAGVLSELPLTTLKMHQLQLIRGTRMAYEYEQNPAGFHLFNDVNEYIELVIDYIEHLRPDIVPERFVSQSPRELLIAPDWGLKNYEFTARVQKRMKERGAYQGRMYKFSEKKGIFAGQ</sequence>
<protein>
    <submittedName>
        <fullName evidence="8">TIGR01212 family radical SAM protein</fullName>
    </submittedName>
</protein>
<dbReference type="GO" id="GO:0051539">
    <property type="term" value="F:4 iron, 4 sulfur cluster binding"/>
    <property type="evidence" value="ECO:0007669"/>
    <property type="project" value="UniProtKB-KW"/>
</dbReference>
<dbReference type="InterPro" id="IPR058240">
    <property type="entry name" value="rSAM_sf"/>
</dbReference>
<name>A0A7J4XP46_9BACE</name>
<accession>A0A7J4XP46</accession>
<comment type="caution">
    <text evidence="8">The sequence shown here is derived from an EMBL/GenBank/DDBJ whole genome shotgun (WGS) entry which is preliminary data.</text>
</comment>
<keyword evidence="3" id="KW-0949">S-adenosyl-L-methionine</keyword>
<dbReference type="SFLD" id="SFLDG01086">
    <property type="entry name" value="elongater_protein-like"/>
    <property type="match status" value="1"/>
</dbReference>
<dbReference type="InterPro" id="IPR007197">
    <property type="entry name" value="rSAM"/>
</dbReference>
<dbReference type="SFLD" id="SFLDS00029">
    <property type="entry name" value="Radical_SAM"/>
    <property type="match status" value="1"/>
</dbReference>
<dbReference type="GO" id="GO:0003824">
    <property type="term" value="F:catalytic activity"/>
    <property type="evidence" value="ECO:0007669"/>
    <property type="project" value="InterPro"/>
</dbReference>
<dbReference type="SFLD" id="SFLDG01091">
    <property type="entry name" value="uncharacterized_CHP01210-like"/>
    <property type="match status" value="1"/>
</dbReference>
<dbReference type="Pfam" id="PF16199">
    <property type="entry name" value="Radical_SAM_C"/>
    <property type="match status" value="1"/>
</dbReference>
<evidence type="ECO:0000256" key="4">
    <source>
        <dbReference type="ARBA" id="ARBA00022723"/>
    </source>
</evidence>
<reference evidence="8 9" key="1">
    <citation type="journal article" date="2019" name="Nat. Med.">
        <title>A library of human gut bacterial isolates paired with longitudinal multiomics data enables mechanistic microbiome research.</title>
        <authorList>
            <person name="Poyet M."/>
            <person name="Groussin M."/>
            <person name="Gibbons S.M."/>
            <person name="Avila-Pacheco J."/>
            <person name="Jiang X."/>
            <person name="Kearney S.M."/>
            <person name="Perrotta A.R."/>
            <person name="Berdy B."/>
            <person name="Zhao S."/>
            <person name="Lieberman T.D."/>
            <person name="Swanson P.K."/>
            <person name="Smith M."/>
            <person name="Roesemann S."/>
            <person name="Alexander J.E."/>
            <person name="Rich S.A."/>
            <person name="Livny J."/>
            <person name="Vlamakis H."/>
            <person name="Clish C."/>
            <person name="Bullock K."/>
            <person name="Deik A."/>
            <person name="Scott J."/>
            <person name="Pierce K.A."/>
            <person name="Xavier R.J."/>
            <person name="Alm E.J."/>
        </authorList>
    </citation>
    <scope>NUCLEOTIDE SEQUENCE [LARGE SCALE GENOMIC DNA]</scope>
    <source>
        <strain evidence="8 9">BIOML-A10</strain>
    </source>
</reference>
<dbReference type="PANTHER" id="PTHR11135">
    <property type="entry name" value="HISTONE ACETYLTRANSFERASE-RELATED"/>
    <property type="match status" value="1"/>
</dbReference>
<evidence type="ECO:0000256" key="3">
    <source>
        <dbReference type="ARBA" id="ARBA00022691"/>
    </source>
</evidence>
<organism evidence="8 9">
    <name type="scientific">Bacteroides salyersiae</name>
    <dbReference type="NCBI Taxonomy" id="291644"/>
    <lineage>
        <taxon>Bacteria</taxon>
        <taxon>Pseudomonadati</taxon>
        <taxon>Bacteroidota</taxon>
        <taxon>Bacteroidia</taxon>
        <taxon>Bacteroidales</taxon>
        <taxon>Bacteroidaceae</taxon>
        <taxon>Bacteroides</taxon>
    </lineage>
</organism>
<dbReference type="SUPFAM" id="SSF102114">
    <property type="entry name" value="Radical SAM enzymes"/>
    <property type="match status" value="1"/>
</dbReference>
<dbReference type="InterPro" id="IPR005911">
    <property type="entry name" value="YhcC-like"/>
</dbReference>
<gene>
    <name evidence="8" type="ORF">F3F73_01160</name>
</gene>
<comment type="cofactor">
    <cofactor evidence="1">
        <name>[4Fe-4S] cluster</name>
        <dbReference type="ChEBI" id="CHEBI:49883"/>
    </cofactor>
</comment>
<evidence type="ECO:0000313" key="8">
    <source>
        <dbReference type="EMBL" id="KAA3770589.1"/>
    </source>
</evidence>
<dbReference type="RefSeq" id="WP_130057916.1">
    <property type="nucleotide sequence ID" value="NZ_JADNPJ010000001.1"/>
</dbReference>
<dbReference type="InterPro" id="IPR023404">
    <property type="entry name" value="rSAM_horseshoe"/>
</dbReference>
<dbReference type="NCBIfam" id="TIGR01212">
    <property type="entry name" value="TIGR01212 family radical SAM protein"/>
    <property type="match status" value="1"/>
</dbReference>
<dbReference type="Pfam" id="PF04055">
    <property type="entry name" value="Radical_SAM"/>
    <property type="match status" value="1"/>
</dbReference>
<evidence type="ECO:0000256" key="2">
    <source>
        <dbReference type="ARBA" id="ARBA00022485"/>
    </source>
</evidence>
<evidence type="ECO:0000313" key="9">
    <source>
        <dbReference type="Proteomes" id="UP000422221"/>
    </source>
</evidence>
<evidence type="ECO:0000256" key="5">
    <source>
        <dbReference type="ARBA" id="ARBA00023004"/>
    </source>
</evidence>
<dbReference type="Gene3D" id="3.80.30.20">
    <property type="entry name" value="tm_1862 like domain"/>
    <property type="match status" value="1"/>
</dbReference>
<dbReference type="PANTHER" id="PTHR11135:SF1">
    <property type="entry name" value="PROTEIN YHCC"/>
    <property type="match status" value="1"/>
</dbReference>
<keyword evidence="5" id="KW-0408">Iron</keyword>
<keyword evidence="2" id="KW-0004">4Fe-4S</keyword>
<evidence type="ECO:0000256" key="1">
    <source>
        <dbReference type="ARBA" id="ARBA00001966"/>
    </source>
</evidence>
<dbReference type="PROSITE" id="PS51918">
    <property type="entry name" value="RADICAL_SAM"/>
    <property type="match status" value="1"/>
</dbReference>
<evidence type="ECO:0000256" key="6">
    <source>
        <dbReference type="ARBA" id="ARBA00023014"/>
    </source>
</evidence>
<feature type="domain" description="Radical SAM core" evidence="7">
    <location>
        <begin position="17"/>
        <end position="261"/>
    </location>
</feature>
<dbReference type="GO" id="GO:0046872">
    <property type="term" value="F:metal ion binding"/>
    <property type="evidence" value="ECO:0007669"/>
    <property type="project" value="UniProtKB-KW"/>
</dbReference>